<organism evidence="1 2">
    <name type="scientific">Angustibacter luteus</name>
    <dbReference type="NCBI Taxonomy" id="658456"/>
    <lineage>
        <taxon>Bacteria</taxon>
        <taxon>Bacillati</taxon>
        <taxon>Actinomycetota</taxon>
        <taxon>Actinomycetes</taxon>
        <taxon>Kineosporiales</taxon>
        <taxon>Kineosporiaceae</taxon>
    </lineage>
</organism>
<sequence length="350" mass="39269">MSDQVYVLGAGFSKAIDHHMPTTLELGETITESLRQTQHLQQDFSLERYDKDFELWLSYLANDQPWLTTEEQLKNKILLGKATTAVGDEVRQRELNATYWAEDEAFVHGGLSPNADTRGEFTRLGAHWAGRPGALTACTVITFNYDTFAERLIMMGGYDKDWHHLYVPPLVLPGGAFWPGRSFRQDDSFDSLHAAVLKLHGSLNWKSAGPDRPDQNIHLTGSAAPDWRSSEGYRDGLEFAWSYLQTLIVPPTAMKSAYYAIPALAHQWTAAREAIRTATKVIMLGYSLPPTDQAVHAFFAETLPGREVVFVNRRKDDGLRLVDIVGAKNVNFKYTGTPNPIPDYIRAEVP</sequence>
<comment type="caution">
    <text evidence="1">The sequence shown here is derived from an EMBL/GenBank/DDBJ whole genome shotgun (WGS) entry which is preliminary data.</text>
</comment>
<dbReference type="EMBL" id="JBHSRD010000008">
    <property type="protein sequence ID" value="MFC6009123.1"/>
    <property type="molecule type" value="Genomic_DNA"/>
</dbReference>
<gene>
    <name evidence="1" type="ORF">ACFQDO_18470</name>
</gene>
<dbReference type="Proteomes" id="UP001596189">
    <property type="component" value="Unassembled WGS sequence"/>
</dbReference>
<evidence type="ECO:0000313" key="2">
    <source>
        <dbReference type="Proteomes" id="UP001596189"/>
    </source>
</evidence>
<protein>
    <recommendedName>
        <fullName evidence="3">SIR2-like domain-containing protein</fullName>
    </recommendedName>
</protein>
<evidence type="ECO:0000313" key="1">
    <source>
        <dbReference type="EMBL" id="MFC6009123.1"/>
    </source>
</evidence>
<dbReference type="RefSeq" id="WP_345717649.1">
    <property type="nucleotide sequence ID" value="NZ_BAABFP010000007.1"/>
</dbReference>
<proteinExistence type="predicted"/>
<keyword evidence="2" id="KW-1185">Reference proteome</keyword>
<evidence type="ECO:0008006" key="3">
    <source>
        <dbReference type="Google" id="ProtNLM"/>
    </source>
</evidence>
<reference evidence="2" key="1">
    <citation type="journal article" date="2019" name="Int. J. Syst. Evol. Microbiol.">
        <title>The Global Catalogue of Microorganisms (GCM) 10K type strain sequencing project: providing services to taxonomists for standard genome sequencing and annotation.</title>
        <authorList>
            <consortium name="The Broad Institute Genomics Platform"/>
            <consortium name="The Broad Institute Genome Sequencing Center for Infectious Disease"/>
            <person name="Wu L."/>
            <person name="Ma J."/>
        </authorList>
    </citation>
    <scope>NUCLEOTIDE SEQUENCE [LARGE SCALE GENOMIC DNA]</scope>
    <source>
        <strain evidence="2">KACC 14249</strain>
    </source>
</reference>
<accession>A0ABW1JKE6</accession>
<name>A0ABW1JKE6_9ACTN</name>